<evidence type="ECO:0000256" key="1">
    <source>
        <dbReference type="SAM" id="SignalP"/>
    </source>
</evidence>
<keyword evidence="1" id="KW-0732">Signal</keyword>
<dbReference type="EMBL" id="JBHRTI010000004">
    <property type="protein sequence ID" value="MFC3147956.1"/>
    <property type="molecule type" value="Genomic_DNA"/>
</dbReference>
<reference evidence="3" key="1">
    <citation type="journal article" date="2019" name="Int. J. Syst. Evol. Microbiol.">
        <title>The Global Catalogue of Microorganisms (GCM) 10K type strain sequencing project: providing services to taxonomists for standard genome sequencing and annotation.</title>
        <authorList>
            <consortium name="The Broad Institute Genomics Platform"/>
            <consortium name="The Broad Institute Genome Sequencing Center for Infectious Disease"/>
            <person name="Wu L."/>
            <person name="Ma J."/>
        </authorList>
    </citation>
    <scope>NUCLEOTIDE SEQUENCE [LARGE SCALE GENOMIC DNA]</scope>
    <source>
        <strain evidence="3">KCTC 52168</strain>
    </source>
</reference>
<dbReference type="Gene3D" id="2.40.160.170">
    <property type="match status" value="1"/>
</dbReference>
<organism evidence="2 3">
    <name type="scientific">Piscinibacterium candidicorallinum</name>
    <dbReference type="NCBI Taxonomy" id="1793872"/>
    <lineage>
        <taxon>Bacteria</taxon>
        <taxon>Pseudomonadati</taxon>
        <taxon>Pseudomonadota</taxon>
        <taxon>Betaproteobacteria</taxon>
        <taxon>Burkholderiales</taxon>
        <taxon>Piscinibacterium</taxon>
    </lineage>
</organism>
<accession>A0ABV7H8P0</accession>
<sequence>MRSTTLALSALATALLVGASFSAHAGGIGVRAGTNGVGGDIGWDVLPTLKARLGYSAGKTNFTVDDTSINYDGKLKLSQPALFLDFTPLGPFRITAGLIGSGSKVQVTGKPSGGNYVINGVTYSAAQIGTVTGELRAKNSLSPYLGVGYGNVSGLGVNFYVDLGVQATGGAKATVNASCGSLSAADCNTLRSNLNAEAARLAGSNSLKYYPVASIGVTVGF</sequence>
<evidence type="ECO:0000313" key="3">
    <source>
        <dbReference type="Proteomes" id="UP001595556"/>
    </source>
</evidence>
<keyword evidence="3" id="KW-1185">Reference proteome</keyword>
<dbReference type="RefSeq" id="WP_377303473.1">
    <property type="nucleotide sequence ID" value="NZ_CP180191.1"/>
</dbReference>
<evidence type="ECO:0000313" key="2">
    <source>
        <dbReference type="EMBL" id="MFC3147956.1"/>
    </source>
</evidence>
<feature type="chain" id="PRO_5046437811" description="Outer membrane protein beta-barrel domain-containing protein" evidence="1">
    <location>
        <begin position="26"/>
        <end position="221"/>
    </location>
</feature>
<evidence type="ECO:0008006" key="4">
    <source>
        <dbReference type="Google" id="ProtNLM"/>
    </source>
</evidence>
<proteinExistence type="predicted"/>
<gene>
    <name evidence="2" type="ORF">ACFOEN_09900</name>
</gene>
<protein>
    <recommendedName>
        <fullName evidence="4">Outer membrane protein beta-barrel domain-containing protein</fullName>
    </recommendedName>
</protein>
<feature type="signal peptide" evidence="1">
    <location>
        <begin position="1"/>
        <end position="25"/>
    </location>
</feature>
<comment type="caution">
    <text evidence="2">The sequence shown here is derived from an EMBL/GenBank/DDBJ whole genome shotgun (WGS) entry which is preliminary data.</text>
</comment>
<dbReference type="Proteomes" id="UP001595556">
    <property type="component" value="Unassembled WGS sequence"/>
</dbReference>
<name>A0ABV7H8P0_9BURK</name>